<keyword evidence="6" id="KW-0560">Oxidoreductase</keyword>
<evidence type="ECO:0000256" key="6">
    <source>
        <dbReference type="ARBA" id="ARBA00023002"/>
    </source>
</evidence>
<keyword evidence="7" id="KW-0408">Iron</keyword>
<sequence>MAEVQSFIFLSIPLFLSLNLIRSILTGTAAKSTTLRLPPTPPSLPLIGHLHLLSPKLYNSFRRLSGRMVMSTACSGEKNEAERIRYLVKEAMEVLAKLCSGDVLWPFKNLGFLLYGKRAFDVGKSSDELI</sequence>
<protein>
    <submittedName>
        <fullName evidence="10">Uncharacterized protein</fullName>
    </submittedName>
</protein>
<evidence type="ECO:0000256" key="4">
    <source>
        <dbReference type="ARBA" id="ARBA00022617"/>
    </source>
</evidence>
<gene>
    <name evidence="10" type="ORF">CITCOLO1_LOCUS14548</name>
</gene>
<evidence type="ECO:0000256" key="1">
    <source>
        <dbReference type="ARBA" id="ARBA00001971"/>
    </source>
</evidence>
<dbReference type="PANTHER" id="PTHR47943">
    <property type="entry name" value="CYTOCHROME P450 93A3-LIKE"/>
    <property type="match status" value="1"/>
</dbReference>
<keyword evidence="9" id="KW-0472">Membrane</keyword>
<proteinExistence type="inferred from homology"/>
<accession>A0ABP0YVD5</accession>
<dbReference type="EMBL" id="OZ021739">
    <property type="protein sequence ID" value="CAK9322402.1"/>
    <property type="molecule type" value="Genomic_DNA"/>
</dbReference>
<keyword evidence="11" id="KW-1185">Reference proteome</keyword>
<evidence type="ECO:0000256" key="3">
    <source>
        <dbReference type="ARBA" id="ARBA00010617"/>
    </source>
</evidence>
<organism evidence="10 11">
    <name type="scientific">Citrullus colocynthis</name>
    <name type="common">colocynth</name>
    <dbReference type="NCBI Taxonomy" id="252529"/>
    <lineage>
        <taxon>Eukaryota</taxon>
        <taxon>Viridiplantae</taxon>
        <taxon>Streptophyta</taxon>
        <taxon>Embryophyta</taxon>
        <taxon>Tracheophyta</taxon>
        <taxon>Spermatophyta</taxon>
        <taxon>Magnoliopsida</taxon>
        <taxon>eudicotyledons</taxon>
        <taxon>Gunneridae</taxon>
        <taxon>Pentapetalae</taxon>
        <taxon>rosids</taxon>
        <taxon>fabids</taxon>
        <taxon>Cucurbitales</taxon>
        <taxon>Cucurbitaceae</taxon>
        <taxon>Benincaseae</taxon>
        <taxon>Citrullus</taxon>
    </lineage>
</organism>
<evidence type="ECO:0000256" key="2">
    <source>
        <dbReference type="ARBA" id="ARBA00004370"/>
    </source>
</evidence>
<evidence type="ECO:0000313" key="10">
    <source>
        <dbReference type="EMBL" id="CAK9322402.1"/>
    </source>
</evidence>
<keyword evidence="5" id="KW-0479">Metal-binding</keyword>
<comment type="similarity">
    <text evidence="3">Belongs to the cytochrome P450 family.</text>
</comment>
<keyword evidence="8" id="KW-0503">Monooxygenase</keyword>
<evidence type="ECO:0000256" key="8">
    <source>
        <dbReference type="ARBA" id="ARBA00023033"/>
    </source>
</evidence>
<dbReference type="Proteomes" id="UP001642487">
    <property type="component" value="Chromosome 5"/>
</dbReference>
<reference evidence="10 11" key="1">
    <citation type="submission" date="2024-03" db="EMBL/GenBank/DDBJ databases">
        <authorList>
            <person name="Gkanogiannis A."/>
            <person name="Becerra Lopez-Lavalle L."/>
        </authorList>
    </citation>
    <scope>NUCLEOTIDE SEQUENCE [LARGE SCALE GENOMIC DNA]</scope>
</reference>
<evidence type="ECO:0000313" key="11">
    <source>
        <dbReference type="Proteomes" id="UP001642487"/>
    </source>
</evidence>
<keyword evidence="4" id="KW-0349">Heme</keyword>
<name>A0ABP0YVD5_9ROSI</name>
<comment type="cofactor">
    <cofactor evidence="1">
        <name>heme</name>
        <dbReference type="ChEBI" id="CHEBI:30413"/>
    </cofactor>
</comment>
<comment type="subcellular location">
    <subcellularLocation>
        <location evidence="2">Membrane</location>
    </subcellularLocation>
</comment>
<evidence type="ECO:0000256" key="7">
    <source>
        <dbReference type="ARBA" id="ARBA00023004"/>
    </source>
</evidence>
<dbReference type="PANTHER" id="PTHR47943:SF8">
    <property type="entry name" value="CYTOCHROME P450"/>
    <property type="match status" value="1"/>
</dbReference>
<evidence type="ECO:0000256" key="9">
    <source>
        <dbReference type="ARBA" id="ARBA00023136"/>
    </source>
</evidence>
<evidence type="ECO:0000256" key="5">
    <source>
        <dbReference type="ARBA" id="ARBA00022723"/>
    </source>
</evidence>